<accession>C3ZQI9</accession>
<feature type="compositionally biased region" description="Polar residues" evidence="1">
    <location>
        <begin position="396"/>
        <end position="413"/>
    </location>
</feature>
<feature type="region of interest" description="Disordered" evidence="1">
    <location>
        <begin position="56"/>
        <end position="152"/>
    </location>
</feature>
<name>C3ZQI9_BRAFL</name>
<feature type="non-terminal residue" evidence="2">
    <location>
        <position position="1"/>
    </location>
</feature>
<feature type="compositionally biased region" description="Polar residues" evidence="1">
    <location>
        <begin position="290"/>
        <end position="302"/>
    </location>
</feature>
<reference evidence="2" key="1">
    <citation type="journal article" date="2008" name="Nature">
        <title>The amphioxus genome and the evolution of the chordate karyotype.</title>
        <authorList>
            <consortium name="US DOE Joint Genome Institute (JGI-PGF)"/>
            <person name="Putnam N.H."/>
            <person name="Butts T."/>
            <person name="Ferrier D.E.K."/>
            <person name="Furlong R.F."/>
            <person name="Hellsten U."/>
            <person name="Kawashima T."/>
            <person name="Robinson-Rechavi M."/>
            <person name="Shoguchi E."/>
            <person name="Terry A."/>
            <person name="Yu J.-K."/>
            <person name="Benito-Gutierrez E.L."/>
            <person name="Dubchak I."/>
            <person name="Garcia-Fernandez J."/>
            <person name="Gibson-Brown J.J."/>
            <person name="Grigoriev I.V."/>
            <person name="Horton A.C."/>
            <person name="de Jong P.J."/>
            <person name="Jurka J."/>
            <person name="Kapitonov V.V."/>
            <person name="Kohara Y."/>
            <person name="Kuroki Y."/>
            <person name="Lindquist E."/>
            <person name="Lucas S."/>
            <person name="Osoegawa K."/>
            <person name="Pennacchio L.A."/>
            <person name="Salamov A.A."/>
            <person name="Satou Y."/>
            <person name="Sauka-Spengler T."/>
            <person name="Schmutz J."/>
            <person name="Shin-I T."/>
            <person name="Toyoda A."/>
            <person name="Bronner-Fraser M."/>
            <person name="Fujiyama A."/>
            <person name="Holland L.Z."/>
            <person name="Holland P.W.H."/>
            <person name="Satoh N."/>
            <person name="Rokhsar D.S."/>
        </authorList>
    </citation>
    <scope>NUCLEOTIDE SEQUENCE [LARGE SCALE GENOMIC DNA]</scope>
    <source>
        <strain evidence="2">S238N-H82</strain>
        <tissue evidence="2">Testes</tissue>
    </source>
</reference>
<evidence type="ECO:0000256" key="1">
    <source>
        <dbReference type="SAM" id="MobiDB-lite"/>
    </source>
</evidence>
<feature type="compositionally biased region" description="Polar residues" evidence="1">
    <location>
        <begin position="340"/>
        <end position="349"/>
    </location>
</feature>
<protein>
    <submittedName>
        <fullName evidence="2">Uncharacterized protein</fullName>
    </submittedName>
</protein>
<dbReference type="InParanoid" id="C3ZQI9"/>
<evidence type="ECO:0000313" key="2">
    <source>
        <dbReference type="EMBL" id="EEN45245.1"/>
    </source>
</evidence>
<feature type="compositionally biased region" description="Low complexity" evidence="1">
    <location>
        <begin position="303"/>
        <end position="318"/>
    </location>
</feature>
<feature type="region of interest" description="Disordered" evidence="1">
    <location>
        <begin position="396"/>
        <end position="418"/>
    </location>
</feature>
<feature type="compositionally biased region" description="Polar residues" evidence="1">
    <location>
        <begin position="203"/>
        <end position="217"/>
    </location>
</feature>
<feature type="compositionally biased region" description="Acidic residues" evidence="1">
    <location>
        <begin position="131"/>
        <end position="142"/>
    </location>
</feature>
<proteinExistence type="predicted"/>
<dbReference type="EMBL" id="GG666661">
    <property type="protein sequence ID" value="EEN45245.1"/>
    <property type="molecule type" value="Genomic_DNA"/>
</dbReference>
<feature type="compositionally biased region" description="Basic and acidic residues" evidence="1">
    <location>
        <begin position="66"/>
        <end position="75"/>
    </location>
</feature>
<organism>
    <name type="scientific">Branchiostoma floridae</name>
    <name type="common">Florida lancelet</name>
    <name type="synonym">Amphioxus</name>
    <dbReference type="NCBI Taxonomy" id="7739"/>
    <lineage>
        <taxon>Eukaryota</taxon>
        <taxon>Metazoa</taxon>
        <taxon>Chordata</taxon>
        <taxon>Cephalochordata</taxon>
        <taxon>Leptocardii</taxon>
        <taxon>Amphioxiformes</taxon>
        <taxon>Branchiostomatidae</taxon>
        <taxon>Branchiostoma</taxon>
    </lineage>
</organism>
<feature type="compositionally biased region" description="Acidic residues" evidence="1">
    <location>
        <begin position="78"/>
        <end position="90"/>
    </location>
</feature>
<dbReference type="AlphaFoldDB" id="C3ZQI9"/>
<feature type="compositionally biased region" description="Low complexity" evidence="1">
    <location>
        <begin position="264"/>
        <end position="281"/>
    </location>
</feature>
<feature type="region of interest" description="Disordered" evidence="1">
    <location>
        <begin position="196"/>
        <end position="349"/>
    </location>
</feature>
<sequence>TLLMYPENCRDSRPRLAGSWCPPGYLLEYRVPLGLQKIYCMSAEVKLFQDELQMDPENMSLGDDSVFEREEKQCPDSDSSEDPETSSEESDYSKSESESESQSDTEVLRDTDTITGQHPSMNHDPGSSSNSDEDSSNDEEKDSEIMREAASTQDYLQLNSTLVDNALACSILKLDPPGVSPIADAAHTTKAVVPTLLDDVTPLSVQTQPRTDGSSQKRSVEKRRFLKPTKSGEKNQRKTTQEQFESTGEVKEVKKRKSDASLPSQSGLRSILSGSSQGSGSKRVRFSAELSASTNSGRNSIASLVVKSVRLSSKKQLSMSNSRKKDPATPHPSTGRFRQRVSTAKSGRNIRNVTLQASKDLSSIHIPTYDESDLLINNSLPGVTVNSREIAPDSLSFEQQNKVSEVSKSQSGSVKRLSSKSMSKAYPQCFVERQEVFRDKTATVLMAVREESSDDMDADEGYQVDIHP</sequence>
<gene>
    <name evidence="2" type="ORF">BRAFLDRAFT_74609</name>
</gene>
<feature type="compositionally biased region" description="Basic and acidic residues" evidence="1">
    <location>
        <begin position="230"/>
        <end position="240"/>
    </location>
</feature>